<reference evidence="2 3" key="1">
    <citation type="submission" date="2021-08" db="EMBL/GenBank/DDBJ databases">
        <authorList>
            <person name="Ping M."/>
        </authorList>
    </citation>
    <scope>NUCLEOTIDE SEQUENCE [LARGE SCALE GENOMIC DNA]</scope>
    <source>
        <strain evidence="2 3">MG28</strain>
    </source>
</reference>
<evidence type="ECO:0000313" key="3">
    <source>
        <dbReference type="Proteomes" id="UP000827138"/>
    </source>
</evidence>
<accession>A0ABX8XXG3</accession>
<evidence type="ECO:0000313" key="2">
    <source>
        <dbReference type="EMBL" id="QYX80208.1"/>
    </source>
</evidence>
<dbReference type="InterPro" id="IPR029063">
    <property type="entry name" value="SAM-dependent_MTases_sf"/>
</dbReference>
<dbReference type="Gene3D" id="3.40.50.150">
    <property type="entry name" value="Vaccinia Virus protein VP39"/>
    <property type="match status" value="1"/>
</dbReference>
<gene>
    <name evidence="2" type="ORF">K1J60_30090</name>
</gene>
<sequence length="305" mass="33323">MKIDTDVLKAIRSATVDGLTLRLNGTLDRKLYDRVNLALQAVGGTWNRYQRAHIFPFAAADAIAGLLATGEVITDVDRGYFPTPKPLVEQLLDLAELEATCEVLEPSAGRGAIAKAAAARGAVVDCIELDTARAEHIRAGGYAREVTTADFFSVKVQRRYQRVIMNPPFADRQDIRHVQRALRFVQPGGLVVAVMYGSLPYRSDRKARDFRSRVQEARGTITELPDDAFPVGVSTVVVVIPVREPAPLSRFNPQAPRPEDFTARPAAAQQGLFFTDAPTAHGTAPLDGFEYGVAPWLEIDPNTDA</sequence>
<dbReference type="Proteomes" id="UP000827138">
    <property type="component" value="Chromosome"/>
</dbReference>
<name>A0ABX8XXG3_9ACTN</name>
<dbReference type="RefSeq" id="WP_220648936.1">
    <property type="nucleotide sequence ID" value="NZ_CP080647.1"/>
</dbReference>
<dbReference type="Pfam" id="PF05175">
    <property type="entry name" value="MTS"/>
    <property type="match status" value="1"/>
</dbReference>
<dbReference type="InterPro" id="IPR002052">
    <property type="entry name" value="DNA_methylase_N6_adenine_CS"/>
</dbReference>
<dbReference type="EMBL" id="CP080647">
    <property type="protein sequence ID" value="QYX80208.1"/>
    <property type="molecule type" value="Genomic_DNA"/>
</dbReference>
<keyword evidence="2" id="KW-0808">Transferase</keyword>
<dbReference type="GO" id="GO:0032259">
    <property type="term" value="P:methylation"/>
    <property type="evidence" value="ECO:0007669"/>
    <property type="project" value="UniProtKB-KW"/>
</dbReference>
<dbReference type="InterPro" id="IPR007848">
    <property type="entry name" value="Small_mtfrase_dom"/>
</dbReference>
<organism evidence="2 3">
    <name type="scientific">Streptomyces akebiae</name>
    <dbReference type="NCBI Taxonomy" id="2865673"/>
    <lineage>
        <taxon>Bacteria</taxon>
        <taxon>Bacillati</taxon>
        <taxon>Actinomycetota</taxon>
        <taxon>Actinomycetes</taxon>
        <taxon>Kitasatosporales</taxon>
        <taxon>Streptomycetaceae</taxon>
        <taxon>Streptomyces</taxon>
    </lineage>
</organism>
<dbReference type="SUPFAM" id="SSF53335">
    <property type="entry name" value="S-adenosyl-L-methionine-dependent methyltransferases"/>
    <property type="match status" value="1"/>
</dbReference>
<proteinExistence type="predicted"/>
<keyword evidence="2" id="KW-0489">Methyltransferase</keyword>
<dbReference type="GO" id="GO:0008168">
    <property type="term" value="F:methyltransferase activity"/>
    <property type="evidence" value="ECO:0007669"/>
    <property type="project" value="UniProtKB-KW"/>
</dbReference>
<dbReference type="PROSITE" id="PS00092">
    <property type="entry name" value="N6_MTASE"/>
    <property type="match status" value="1"/>
</dbReference>
<keyword evidence="3" id="KW-1185">Reference proteome</keyword>
<evidence type="ECO:0000259" key="1">
    <source>
        <dbReference type="Pfam" id="PF05175"/>
    </source>
</evidence>
<dbReference type="PRINTS" id="PR00507">
    <property type="entry name" value="N12N6MTFRASE"/>
</dbReference>
<protein>
    <submittedName>
        <fullName evidence="2">Methyltransferase</fullName>
    </submittedName>
</protein>
<feature type="domain" description="Methyltransferase small" evidence="1">
    <location>
        <begin position="99"/>
        <end position="203"/>
    </location>
</feature>